<feature type="domain" description="OST-HTH associated" evidence="1">
    <location>
        <begin position="57"/>
        <end position="101"/>
    </location>
</feature>
<name>A0AAW1YMX9_RUBAR</name>
<keyword evidence="3" id="KW-1185">Reference proteome</keyword>
<protein>
    <recommendedName>
        <fullName evidence="1">OST-HTH associated domain-containing protein</fullName>
    </recommendedName>
</protein>
<sequence>MMNLPRTAKLQQVLKCMLINHVQSEADEISHSRAQLFSEDFFWDDMESFMGTPKGSAIVSESRTRKQMALHLQKEGPLFLRSLATSDLLRLVDLLISEKKMGERVRLPNVTIRTCST</sequence>
<evidence type="ECO:0000313" key="2">
    <source>
        <dbReference type="EMBL" id="KAK9949973.1"/>
    </source>
</evidence>
<evidence type="ECO:0000259" key="1">
    <source>
        <dbReference type="Pfam" id="PF14418"/>
    </source>
</evidence>
<dbReference type="Pfam" id="PF14418">
    <property type="entry name" value="OHA"/>
    <property type="match status" value="1"/>
</dbReference>
<reference evidence="2 3" key="1">
    <citation type="journal article" date="2023" name="G3 (Bethesda)">
        <title>A chromosome-length genome assembly and annotation of blackberry (Rubus argutus, cv. 'Hillquist').</title>
        <authorList>
            <person name="Bruna T."/>
            <person name="Aryal R."/>
            <person name="Dudchenko O."/>
            <person name="Sargent D.J."/>
            <person name="Mead D."/>
            <person name="Buti M."/>
            <person name="Cavallini A."/>
            <person name="Hytonen T."/>
            <person name="Andres J."/>
            <person name="Pham M."/>
            <person name="Weisz D."/>
            <person name="Mascagni F."/>
            <person name="Usai G."/>
            <person name="Natali L."/>
            <person name="Bassil N."/>
            <person name="Fernandez G.E."/>
            <person name="Lomsadze A."/>
            <person name="Armour M."/>
            <person name="Olukolu B."/>
            <person name="Poorten T."/>
            <person name="Britton C."/>
            <person name="Davik J."/>
            <person name="Ashrafi H."/>
            <person name="Aiden E.L."/>
            <person name="Borodovsky M."/>
            <person name="Worthington M."/>
        </authorList>
    </citation>
    <scope>NUCLEOTIDE SEQUENCE [LARGE SCALE GENOMIC DNA]</scope>
    <source>
        <strain evidence="2">PI 553951</strain>
    </source>
</reference>
<accession>A0AAW1YMX9</accession>
<dbReference type="InterPro" id="IPR025677">
    <property type="entry name" value="OST-HTH-assoc_dom"/>
</dbReference>
<dbReference type="Proteomes" id="UP001457282">
    <property type="component" value="Unassembled WGS sequence"/>
</dbReference>
<proteinExistence type="predicted"/>
<evidence type="ECO:0000313" key="3">
    <source>
        <dbReference type="Proteomes" id="UP001457282"/>
    </source>
</evidence>
<comment type="caution">
    <text evidence="2">The sequence shown here is derived from an EMBL/GenBank/DDBJ whole genome shotgun (WGS) entry which is preliminary data.</text>
</comment>
<dbReference type="AlphaFoldDB" id="A0AAW1YMX9"/>
<gene>
    <name evidence="2" type="ORF">M0R45_005480</name>
</gene>
<organism evidence="2 3">
    <name type="scientific">Rubus argutus</name>
    <name type="common">Southern blackberry</name>
    <dbReference type="NCBI Taxonomy" id="59490"/>
    <lineage>
        <taxon>Eukaryota</taxon>
        <taxon>Viridiplantae</taxon>
        <taxon>Streptophyta</taxon>
        <taxon>Embryophyta</taxon>
        <taxon>Tracheophyta</taxon>
        <taxon>Spermatophyta</taxon>
        <taxon>Magnoliopsida</taxon>
        <taxon>eudicotyledons</taxon>
        <taxon>Gunneridae</taxon>
        <taxon>Pentapetalae</taxon>
        <taxon>rosids</taxon>
        <taxon>fabids</taxon>
        <taxon>Rosales</taxon>
        <taxon>Rosaceae</taxon>
        <taxon>Rosoideae</taxon>
        <taxon>Rosoideae incertae sedis</taxon>
        <taxon>Rubus</taxon>
    </lineage>
</organism>
<dbReference type="EMBL" id="JBEDUW010000001">
    <property type="protein sequence ID" value="KAK9949973.1"/>
    <property type="molecule type" value="Genomic_DNA"/>
</dbReference>